<dbReference type="InterPro" id="IPR002223">
    <property type="entry name" value="Kunitz_BPTI"/>
</dbReference>
<dbReference type="PROSITE" id="PS00280">
    <property type="entry name" value="BPTI_KUNITZ_1"/>
    <property type="match status" value="1"/>
</dbReference>
<dbReference type="GO" id="GO:0004867">
    <property type="term" value="F:serine-type endopeptidase inhibitor activity"/>
    <property type="evidence" value="ECO:0007669"/>
    <property type="project" value="InterPro"/>
</dbReference>
<dbReference type="PANTHER" id="PTHR47248:SF6">
    <property type="entry name" value="BPTI_KUNITZ INHIBITOR DOMAIN-CONTAINING PROTEIN"/>
    <property type="match status" value="1"/>
</dbReference>
<organism evidence="2 3">
    <name type="scientific">Mizuhopecten yessoensis</name>
    <name type="common">Japanese scallop</name>
    <name type="synonym">Patinopecten yessoensis</name>
    <dbReference type="NCBI Taxonomy" id="6573"/>
    <lineage>
        <taxon>Eukaryota</taxon>
        <taxon>Metazoa</taxon>
        <taxon>Spiralia</taxon>
        <taxon>Lophotrochozoa</taxon>
        <taxon>Mollusca</taxon>
        <taxon>Bivalvia</taxon>
        <taxon>Autobranchia</taxon>
        <taxon>Pteriomorphia</taxon>
        <taxon>Pectinida</taxon>
        <taxon>Pectinoidea</taxon>
        <taxon>Pectinidae</taxon>
        <taxon>Mizuhopecten</taxon>
    </lineage>
</organism>
<protein>
    <submittedName>
        <fullName evidence="2">Protease inhibitor LmKTT-1b</fullName>
    </submittedName>
</protein>
<name>A0A210PSB0_MIZYE</name>
<reference evidence="2 3" key="1">
    <citation type="journal article" date="2017" name="Nat. Ecol. Evol.">
        <title>Scallop genome provides insights into evolution of bilaterian karyotype and development.</title>
        <authorList>
            <person name="Wang S."/>
            <person name="Zhang J."/>
            <person name="Jiao W."/>
            <person name="Li J."/>
            <person name="Xun X."/>
            <person name="Sun Y."/>
            <person name="Guo X."/>
            <person name="Huan P."/>
            <person name="Dong B."/>
            <person name="Zhang L."/>
            <person name="Hu X."/>
            <person name="Sun X."/>
            <person name="Wang J."/>
            <person name="Zhao C."/>
            <person name="Wang Y."/>
            <person name="Wang D."/>
            <person name="Huang X."/>
            <person name="Wang R."/>
            <person name="Lv J."/>
            <person name="Li Y."/>
            <person name="Zhang Z."/>
            <person name="Liu B."/>
            <person name="Lu W."/>
            <person name="Hui Y."/>
            <person name="Liang J."/>
            <person name="Zhou Z."/>
            <person name="Hou R."/>
            <person name="Li X."/>
            <person name="Liu Y."/>
            <person name="Li H."/>
            <person name="Ning X."/>
            <person name="Lin Y."/>
            <person name="Zhao L."/>
            <person name="Xing Q."/>
            <person name="Dou J."/>
            <person name="Li Y."/>
            <person name="Mao J."/>
            <person name="Guo H."/>
            <person name="Dou H."/>
            <person name="Li T."/>
            <person name="Mu C."/>
            <person name="Jiang W."/>
            <person name="Fu Q."/>
            <person name="Fu X."/>
            <person name="Miao Y."/>
            <person name="Liu J."/>
            <person name="Yu Q."/>
            <person name="Li R."/>
            <person name="Liao H."/>
            <person name="Li X."/>
            <person name="Kong Y."/>
            <person name="Jiang Z."/>
            <person name="Chourrout D."/>
            <person name="Li R."/>
            <person name="Bao Z."/>
        </authorList>
    </citation>
    <scope>NUCLEOTIDE SEQUENCE [LARGE SCALE GENOMIC DNA]</scope>
    <source>
        <strain evidence="2 3">PY_sf001</strain>
    </source>
</reference>
<dbReference type="InterPro" id="IPR052861">
    <property type="entry name" value="BPTI/Kunitz_domain"/>
</dbReference>
<evidence type="ECO:0000259" key="1">
    <source>
        <dbReference type="PROSITE" id="PS50279"/>
    </source>
</evidence>
<dbReference type="Gene3D" id="4.10.410.10">
    <property type="entry name" value="Pancreatic trypsin inhibitor Kunitz domain"/>
    <property type="match status" value="1"/>
</dbReference>
<dbReference type="InterPro" id="IPR020901">
    <property type="entry name" value="Prtase_inh_Kunz-CS"/>
</dbReference>
<comment type="caution">
    <text evidence="2">The sequence shown here is derived from an EMBL/GenBank/DDBJ whole genome shotgun (WGS) entry which is preliminary data.</text>
</comment>
<gene>
    <name evidence="2" type="ORF">KP79_PYT19871</name>
</gene>
<feature type="domain" description="BPTI/Kunitz inhibitor" evidence="1">
    <location>
        <begin position="38"/>
        <end position="91"/>
    </location>
</feature>
<evidence type="ECO:0000313" key="2">
    <source>
        <dbReference type="EMBL" id="OWF39342.1"/>
    </source>
</evidence>
<evidence type="ECO:0000313" key="3">
    <source>
        <dbReference type="Proteomes" id="UP000242188"/>
    </source>
</evidence>
<dbReference type="InterPro" id="IPR036880">
    <property type="entry name" value="Kunitz_BPTI_sf"/>
</dbReference>
<dbReference type="EMBL" id="NEDP02005530">
    <property type="protein sequence ID" value="OWF39342.1"/>
    <property type="molecule type" value="Genomic_DNA"/>
</dbReference>
<sequence length="92" mass="10787">MESLHFHCAHFKMQTAIIVAILVLVVVEMTAAKRQHHCKLPVDRGHHCNRHSARERIYYDRAARKCKPFNYRGCGGNKNRFKSHHDCRKECS</sequence>
<dbReference type="PRINTS" id="PR00759">
    <property type="entry name" value="BASICPTASE"/>
</dbReference>
<accession>A0A210PSB0</accession>
<proteinExistence type="predicted"/>
<dbReference type="PANTHER" id="PTHR47248">
    <property type="entry name" value="PROTEIN CBG06772"/>
    <property type="match status" value="1"/>
</dbReference>
<dbReference type="Pfam" id="PF00014">
    <property type="entry name" value="Kunitz_BPTI"/>
    <property type="match status" value="1"/>
</dbReference>
<keyword evidence="3" id="KW-1185">Reference proteome</keyword>
<dbReference type="SUPFAM" id="SSF57362">
    <property type="entry name" value="BPTI-like"/>
    <property type="match status" value="1"/>
</dbReference>
<dbReference type="Proteomes" id="UP000242188">
    <property type="component" value="Unassembled WGS sequence"/>
</dbReference>
<dbReference type="SMART" id="SM00131">
    <property type="entry name" value="KU"/>
    <property type="match status" value="1"/>
</dbReference>
<dbReference type="AlphaFoldDB" id="A0A210PSB0"/>
<dbReference type="PROSITE" id="PS50279">
    <property type="entry name" value="BPTI_KUNITZ_2"/>
    <property type="match status" value="1"/>
</dbReference>